<geneLocation type="plasmid" evidence="2">
    <name>pb18-1</name>
</geneLocation>
<dbReference type="RefSeq" id="WP_163146459.1">
    <property type="nucleotide sequence ID" value="NZ_CP044456.1"/>
</dbReference>
<gene>
    <name evidence="1" type="ORF">FSC09_15515</name>
</gene>
<evidence type="ECO:0000313" key="1">
    <source>
        <dbReference type="EMBL" id="QIC71799.1"/>
    </source>
</evidence>
<proteinExistence type="predicted"/>
<accession>A0A6C0Y6R3</accession>
<evidence type="ECO:0000313" key="2">
    <source>
        <dbReference type="Proteomes" id="UP000503440"/>
    </source>
</evidence>
<keyword evidence="1" id="KW-0614">Plasmid</keyword>
<dbReference type="Proteomes" id="UP000503440">
    <property type="component" value="Plasmid pB18-1"/>
</dbReference>
<organism evidence="1 2">
    <name type="scientific">Acinetobacter indicus</name>
    <dbReference type="NCBI Taxonomy" id="756892"/>
    <lineage>
        <taxon>Bacteria</taxon>
        <taxon>Pseudomonadati</taxon>
        <taxon>Pseudomonadota</taxon>
        <taxon>Gammaproteobacteria</taxon>
        <taxon>Moraxellales</taxon>
        <taxon>Moraxellaceae</taxon>
        <taxon>Acinetobacter</taxon>
    </lineage>
</organism>
<reference evidence="1 2" key="1">
    <citation type="submission" date="2019-09" db="EMBL/GenBank/DDBJ databases">
        <title>Non-baumannii Acinetobacter spp. carrying blaNDM-1 isolated in China.</title>
        <authorList>
            <person name="Cui C."/>
            <person name="Chen C."/>
            <person name="Sun J."/>
            <person name="Liu Y."/>
        </authorList>
    </citation>
    <scope>NUCLEOTIDE SEQUENCE [LARGE SCALE GENOMIC DNA]</scope>
    <source>
        <strain evidence="1 2">B18</strain>
        <plasmid evidence="2">pb18-1</plasmid>
    </source>
</reference>
<name>A0A6C0Y6R3_9GAMM</name>
<dbReference type="EMBL" id="CP044456">
    <property type="protein sequence ID" value="QIC71799.1"/>
    <property type="molecule type" value="Genomic_DNA"/>
</dbReference>
<protein>
    <submittedName>
        <fullName evidence="1">Uncharacterized protein</fullName>
    </submittedName>
</protein>
<dbReference type="AlphaFoldDB" id="A0A6C0Y6R3"/>
<sequence>MAHGKDALPTLDRATVGINTAESVETRQHLISLIQEEVPNFAELIEKAKTLKNDGVAHFTKEVIELLSDKNLKIGNWKPNIASLLFPPVNLTNRKQLMSFVHSPIDIELLSIGSGHVSVAPPLNPNIYEVLRKNYKSKLYLAKLANVDISVWYKYEAAKVIPSANTWGLLLLTAGIHPVYQLAFRDDAEKFKQSEFSQLLTEHCMVRYASTGSADNNDLRTLTYSASDVVSYNKEETENVSSDRIINQIKSAGVSLEPVYKQLGLKNGEKFTGSLNKKDFKDLTETIKKLVKDNLSKFPSASYDHNITWERAILMGILEADLSPELLEDFHNYTRNVEIANRLYVESPNNPNVYTALKNMLISPESITSFYRMVNVDIGMWVRLEAGTRNLSTSLWSTILLVLNLHPFYKLKVRKDIANNVAGKIFVASHKVVVKEDKPENQNLVPQAFSLLK</sequence>